<evidence type="ECO:0000256" key="1">
    <source>
        <dbReference type="ARBA" id="ARBA00004141"/>
    </source>
</evidence>
<accession>A0AAW1C8C3</accession>
<feature type="region of interest" description="Disordered" evidence="6">
    <location>
        <begin position="1"/>
        <end position="62"/>
    </location>
</feature>
<feature type="compositionally biased region" description="Basic and acidic residues" evidence="6">
    <location>
        <begin position="1"/>
        <end position="11"/>
    </location>
</feature>
<dbReference type="GO" id="GO:0005886">
    <property type="term" value="C:plasma membrane"/>
    <property type="evidence" value="ECO:0007669"/>
    <property type="project" value="TreeGrafter"/>
</dbReference>
<keyword evidence="9" id="KW-1185">Reference proteome</keyword>
<evidence type="ECO:0000256" key="3">
    <source>
        <dbReference type="ARBA" id="ARBA00022692"/>
    </source>
</evidence>
<dbReference type="InterPro" id="IPR007237">
    <property type="entry name" value="CD20-like"/>
</dbReference>
<evidence type="ECO:0000256" key="7">
    <source>
        <dbReference type="SAM" id="Phobius"/>
    </source>
</evidence>
<evidence type="ECO:0000313" key="9">
    <source>
        <dbReference type="Proteomes" id="UP001474421"/>
    </source>
</evidence>
<feature type="transmembrane region" description="Helical" evidence="7">
    <location>
        <begin position="259"/>
        <end position="284"/>
    </location>
</feature>
<keyword evidence="4 7" id="KW-1133">Transmembrane helix</keyword>
<evidence type="ECO:0000256" key="5">
    <source>
        <dbReference type="ARBA" id="ARBA00023136"/>
    </source>
</evidence>
<feature type="transmembrane region" description="Helical" evidence="7">
    <location>
        <begin position="123"/>
        <end position="140"/>
    </location>
</feature>
<protein>
    <submittedName>
        <fullName evidence="8">Membrane-spanning 4-domains subfamily A member 15-like</fullName>
    </submittedName>
</protein>
<dbReference type="GO" id="GO:0007166">
    <property type="term" value="P:cell surface receptor signaling pathway"/>
    <property type="evidence" value="ECO:0007669"/>
    <property type="project" value="TreeGrafter"/>
</dbReference>
<dbReference type="EMBL" id="JAOTOJ010000001">
    <property type="protein sequence ID" value="KAK9410252.1"/>
    <property type="molecule type" value="Genomic_DNA"/>
</dbReference>
<comment type="caution">
    <text evidence="8">The sequence shown here is derived from an EMBL/GenBank/DDBJ whole genome shotgun (WGS) entry which is preliminary data.</text>
</comment>
<evidence type="ECO:0000256" key="2">
    <source>
        <dbReference type="ARBA" id="ARBA00009565"/>
    </source>
</evidence>
<feature type="compositionally biased region" description="Basic and acidic residues" evidence="6">
    <location>
        <begin position="90"/>
        <end position="99"/>
    </location>
</feature>
<dbReference type="AlphaFoldDB" id="A0AAW1C8C3"/>
<feature type="compositionally biased region" description="Basic and acidic residues" evidence="6">
    <location>
        <begin position="32"/>
        <end position="50"/>
    </location>
</feature>
<comment type="subcellular location">
    <subcellularLocation>
        <location evidence="1">Membrane</location>
        <topology evidence="1">Multi-pass membrane protein</topology>
    </subcellularLocation>
</comment>
<keyword evidence="3 7" id="KW-0812">Transmembrane</keyword>
<gene>
    <name evidence="8" type="ORF">NXF25_001427</name>
</gene>
<dbReference type="PANTHER" id="PTHR23320:SF155">
    <property type="entry name" value="MEMBRANE-SPANNING 4-DOMAINS SUBFAMILY A MEMBER 8"/>
    <property type="match status" value="1"/>
</dbReference>
<dbReference type="PANTHER" id="PTHR23320">
    <property type="entry name" value="MEMBRANE-SPANNING 4-DOMAINS SUBFAMILY A MS4A -RELATED"/>
    <property type="match status" value="1"/>
</dbReference>
<feature type="transmembrane region" description="Helical" evidence="7">
    <location>
        <begin position="325"/>
        <end position="347"/>
    </location>
</feature>
<sequence length="509" mass="55581">MREEREREEKERKRKEGVKEKKERKERKRERKEREREKRETETERETERRERKKGVSQGAQSEAGIDFLQPLRFCPFRALKSKPKATESAGERKGEKINPLRWTRATETGPGGGQEKDSKAMVALRVLLFSFLAIPAKVVEDSERYFHFPRGLPVSVLSACCIFISPEAYLCLVLSACRNSAMATSPASMATGSIFVIPSNGANVIQTAPGLPGVALQASGATPYLQYGAQQLGISTSAPQQVPQKGPMERFLSAEAKVLGAVQIMIGLIHIGFGAVAICLYPYNLTVSRTGGYPFWGGLFFISTGLLCVVAANRSSHDLMQSSIGMNIASATMALTGIVMCIYQMIVSTIPQYDTARIIPTMHFVPYQVIGNGAVTTETNCLPPPPTYDKEGEFRKESSRRLGSTPSIAALPVKGPKRVSRKLRRASVEGKGGGNLLRSLGLLKEVQGTEGGTDAEAVITAYVLLFLFLVIPAKDVEESKGLKTSSFKRVTCLLSFSLLCVVLIGCCT</sequence>
<evidence type="ECO:0000313" key="8">
    <source>
        <dbReference type="EMBL" id="KAK9410252.1"/>
    </source>
</evidence>
<dbReference type="Pfam" id="PF04103">
    <property type="entry name" value="CD20"/>
    <property type="match status" value="1"/>
</dbReference>
<comment type="similarity">
    <text evidence="2">Belongs to the MS4A family.</text>
</comment>
<name>A0AAW1C8C3_CROAD</name>
<organism evidence="8 9">
    <name type="scientific">Crotalus adamanteus</name>
    <name type="common">Eastern diamondback rattlesnake</name>
    <dbReference type="NCBI Taxonomy" id="8729"/>
    <lineage>
        <taxon>Eukaryota</taxon>
        <taxon>Metazoa</taxon>
        <taxon>Chordata</taxon>
        <taxon>Craniata</taxon>
        <taxon>Vertebrata</taxon>
        <taxon>Euteleostomi</taxon>
        <taxon>Lepidosauria</taxon>
        <taxon>Squamata</taxon>
        <taxon>Bifurcata</taxon>
        <taxon>Unidentata</taxon>
        <taxon>Episquamata</taxon>
        <taxon>Toxicofera</taxon>
        <taxon>Serpentes</taxon>
        <taxon>Colubroidea</taxon>
        <taxon>Viperidae</taxon>
        <taxon>Crotalinae</taxon>
        <taxon>Crotalus</taxon>
    </lineage>
</organism>
<dbReference type="Proteomes" id="UP001474421">
    <property type="component" value="Unassembled WGS sequence"/>
</dbReference>
<dbReference type="InterPro" id="IPR030417">
    <property type="entry name" value="MS4A"/>
</dbReference>
<reference evidence="8 9" key="1">
    <citation type="journal article" date="2024" name="Proc. Natl. Acad. Sci. U.S.A.">
        <title>The genetic regulatory architecture and epigenomic basis for age-related changes in rattlesnake venom.</title>
        <authorList>
            <person name="Hogan M.P."/>
            <person name="Holding M.L."/>
            <person name="Nystrom G.S."/>
            <person name="Colston T.J."/>
            <person name="Bartlett D.A."/>
            <person name="Mason A.J."/>
            <person name="Ellsworth S.A."/>
            <person name="Rautsaw R.M."/>
            <person name="Lawrence K.C."/>
            <person name="Strickland J.L."/>
            <person name="He B."/>
            <person name="Fraser P."/>
            <person name="Margres M.J."/>
            <person name="Gilbert D.M."/>
            <person name="Gibbs H.L."/>
            <person name="Parkinson C.L."/>
            <person name="Rokyta D.R."/>
        </authorList>
    </citation>
    <scope>NUCLEOTIDE SEQUENCE [LARGE SCALE GENOMIC DNA]</scope>
    <source>
        <strain evidence="8">DRR0105</strain>
    </source>
</reference>
<feature type="transmembrane region" description="Helical" evidence="7">
    <location>
        <begin position="152"/>
        <end position="175"/>
    </location>
</feature>
<evidence type="ECO:0000256" key="6">
    <source>
        <dbReference type="SAM" id="MobiDB-lite"/>
    </source>
</evidence>
<evidence type="ECO:0000256" key="4">
    <source>
        <dbReference type="ARBA" id="ARBA00022989"/>
    </source>
</evidence>
<feature type="region of interest" description="Disordered" evidence="6">
    <location>
        <begin position="85"/>
        <end position="117"/>
    </location>
</feature>
<proteinExistence type="inferred from homology"/>
<feature type="transmembrane region" description="Helical" evidence="7">
    <location>
        <begin position="296"/>
        <end position="313"/>
    </location>
</feature>
<keyword evidence="5 7" id="KW-0472">Membrane</keyword>